<dbReference type="Gene3D" id="1.10.260.40">
    <property type="entry name" value="lambda repressor-like DNA-binding domains"/>
    <property type="match status" value="1"/>
</dbReference>
<dbReference type="SMART" id="SM00530">
    <property type="entry name" value="HTH_XRE"/>
    <property type="match status" value="1"/>
</dbReference>
<organism evidence="2 3">
    <name type="scientific">Peteryoungia desertarenae</name>
    <dbReference type="NCBI Taxonomy" id="1813451"/>
    <lineage>
        <taxon>Bacteria</taxon>
        <taxon>Pseudomonadati</taxon>
        <taxon>Pseudomonadota</taxon>
        <taxon>Alphaproteobacteria</taxon>
        <taxon>Hyphomicrobiales</taxon>
        <taxon>Rhizobiaceae</taxon>
        <taxon>Peteryoungia</taxon>
    </lineage>
</organism>
<dbReference type="Pfam" id="PF17765">
    <property type="entry name" value="MLTR_LBD"/>
    <property type="match status" value="1"/>
</dbReference>
<gene>
    <name evidence="2" type="ORF">FE840_013850</name>
</gene>
<evidence type="ECO:0000313" key="2">
    <source>
        <dbReference type="EMBL" id="QLF70530.1"/>
    </source>
</evidence>
<dbReference type="PROSITE" id="PS50943">
    <property type="entry name" value="HTH_CROC1"/>
    <property type="match status" value="1"/>
</dbReference>
<dbReference type="RefSeq" id="WP_138286084.1">
    <property type="nucleotide sequence ID" value="NZ_CP058350.1"/>
</dbReference>
<dbReference type="InterPro" id="IPR001387">
    <property type="entry name" value="Cro/C1-type_HTH"/>
</dbReference>
<dbReference type="PANTHER" id="PTHR35010:SF4">
    <property type="entry name" value="BLL5781 PROTEIN"/>
    <property type="match status" value="1"/>
</dbReference>
<protein>
    <submittedName>
        <fullName evidence="2">Helix-turn-helix domain-containing protein</fullName>
    </submittedName>
</protein>
<dbReference type="CDD" id="cd00093">
    <property type="entry name" value="HTH_XRE"/>
    <property type="match status" value="1"/>
</dbReference>
<evidence type="ECO:0000259" key="1">
    <source>
        <dbReference type="PROSITE" id="PS50943"/>
    </source>
</evidence>
<sequence length="260" mass="28864">MSLDFGRHLKDWRARRRMSQLQLALAADVSARHVAFLETGRARPSRSMILRLGDALEIPRADRNLMLDAAGFRPAYTARSSDTQTMAPIRQAIAHMIRGHAPYPAFVFDRHWTVMDANVTGEAMLAQFGLTRGDSFIDYLLQPGRGASLVENWAEVARHLLLRLRLESAHLGGDVLLDEAANRIAADPALCTAIRPDGDMPPVVPVRVRLGEAVFPMFSAITHFGTAEDIALADTKIELFFPADEATERLFRDMMASQQS</sequence>
<dbReference type="EMBL" id="CP058350">
    <property type="protein sequence ID" value="QLF70530.1"/>
    <property type="molecule type" value="Genomic_DNA"/>
</dbReference>
<dbReference type="InterPro" id="IPR041413">
    <property type="entry name" value="MLTR_LBD"/>
</dbReference>
<name>A0ABX6QQP4_9HYPH</name>
<dbReference type="Pfam" id="PF13560">
    <property type="entry name" value="HTH_31"/>
    <property type="match status" value="1"/>
</dbReference>
<evidence type="ECO:0000313" key="3">
    <source>
        <dbReference type="Proteomes" id="UP000308530"/>
    </source>
</evidence>
<dbReference type="InterPro" id="IPR010982">
    <property type="entry name" value="Lambda_DNA-bd_dom_sf"/>
</dbReference>
<accession>A0ABX6QQP4</accession>
<keyword evidence="3" id="KW-1185">Reference proteome</keyword>
<dbReference type="Gene3D" id="3.30.450.180">
    <property type="match status" value="1"/>
</dbReference>
<proteinExistence type="predicted"/>
<dbReference type="SUPFAM" id="SSF47413">
    <property type="entry name" value="lambda repressor-like DNA-binding domains"/>
    <property type="match status" value="1"/>
</dbReference>
<feature type="domain" description="HTH cro/C1-type" evidence="1">
    <location>
        <begin position="9"/>
        <end position="63"/>
    </location>
</feature>
<dbReference type="Proteomes" id="UP000308530">
    <property type="component" value="Chromosome"/>
</dbReference>
<reference evidence="2 3" key="1">
    <citation type="submission" date="2020-06" db="EMBL/GenBank/DDBJ databases">
        <title>Genome sequence of Rhizobium sp strain ADMK78.</title>
        <authorList>
            <person name="Rahi P."/>
        </authorList>
    </citation>
    <scope>NUCLEOTIDE SEQUENCE [LARGE SCALE GENOMIC DNA]</scope>
    <source>
        <strain evidence="2 3">ADMK78</strain>
    </source>
</reference>
<dbReference type="PANTHER" id="PTHR35010">
    <property type="entry name" value="BLL4672 PROTEIN-RELATED"/>
    <property type="match status" value="1"/>
</dbReference>